<gene>
    <name evidence="1" type="ORF">B1806_02700</name>
</gene>
<proteinExistence type="predicted"/>
<organism evidence="1 2">
    <name type="scientific">Metallibacterium scheffleri</name>
    <dbReference type="NCBI Taxonomy" id="993689"/>
    <lineage>
        <taxon>Bacteria</taxon>
        <taxon>Pseudomonadati</taxon>
        <taxon>Pseudomonadota</taxon>
        <taxon>Gammaproteobacteria</taxon>
        <taxon>Lysobacterales</taxon>
        <taxon>Rhodanobacteraceae</taxon>
        <taxon>Metallibacterium</taxon>
    </lineage>
</organism>
<sequence>MGDAIQHVEIDDGQIYEQAGLLHMHSIAKFAHTETVRNLARTAGGYVGISIGMVDEVIGGESGKPSGVGLRGRSGELFVVYVERQVTGAELNSKGPYWAALALYRSPTDRALRALTASVLPALDRLTGIPLMREVHRAPARLLLEQAVFWKTWKSTQCNVAVDFPIYEGVSGDAVISTSSGRLVETYFDADAPTVHNRGEWGDLPEPVYFKGKSQKLAQLQLSAAVAKASKLNAQ</sequence>
<accession>A0A4S3KRH0</accession>
<evidence type="ECO:0000313" key="1">
    <source>
        <dbReference type="EMBL" id="THD11662.1"/>
    </source>
</evidence>
<protein>
    <submittedName>
        <fullName evidence="1">Uncharacterized protein</fullName>
    </submittedName>
</protein>
<dbReference type="EMBL" id="MWQO01000008">
    <property type="protein sequence ID" value="THD11662.1"/>
    <property type="molecule type" value="Genomic_DNA"/>
</dbReference>
<keyword evidence="2" id="KW-1185">Reference proteome</keyword>
<evidence type="ECO:0000313" key="2">
    <source>
        <dbReference type="Proteomes" id="UP000307749"/>
    </source>
</evidence>
<dbReference type="AlphaFoldDB" id="A0A4S3KRH0"/>
<dbReference type="Proteomes" id="UP000307749">
    <property type="component" value="Unassembled WGS sequence"/>
</dbReference>
<reference evidence="1 2" key="1">
    <citation type="submission" date="2017-02" db="EMBL/GenBank/DDBJ databases">
        <title>Whole genome sequencing of Metallibacterium scheffleri DSM 24874 (T).</title>
        <authorList>
            <person name="Kumar S."/>
            <person name="Patil P."/>
            <person name="Patil P.B."/>
        </authorList>
    </citation>
    <scope>NUCLEOTIDE SEQUENCE [LARGE SCALE GENOMIC DNA]</scope>
    <source>
        <strain evidence="1 2">DSM 24874</strain>
    </source>
</reference>
<dbReference type="STRING" id="993689.GCA_002077135_00313"/>
<name>A0A4S3KRH0_9GAMM</name>
<comment type="caution">
    <text evidence="1">The sequence shown here is derived from an EMBL/GenBank/DDBJ whole genome shotgun (WGS) entry which is preliminary data.</text>
</comment>